<feature type="domain" description="Protein TsetseEP" evidence="3">
    <location>
        <begin position="53"/>
        <end position="171"/>
    </location>
</feature>
<accession>A0A0A1XEV4</accession>
<dbReference type="Pfam" id="PF05267">
    <property type="entry name" value="DUF725"/>
    <property type="match status" value="1"/>
</dbReference>
<proteinExistence type="predicted"/>
<sequence length="228" mass="23331">MQTVALTCFCLALIGAAAATPLGPVAKANADNGVLRMLAEANALGGAADPAVTTECFNYYMPIINQISSNFSVQYEQCVTVANQAAANLSAIAAQNRDTFVNQTAAICNAFTTCNSDNDTLDFFNCYVSASSSDVLEIYTLSDSASNAALSLRGGLQQISDKEASCTSAAQYTYTSQTSETYKELYACFANGLPGTSTASASSTVPPASSDSADSTAAVASSAAPVSS</sequence>
<evidence type="ECO:0000259" key="3">
    <source>
        <dbReference type="Pfam" id="PF05267"/>
    </source>
</evidence>
<feature type="region of interest" description="Disordered" evidence="1">
    <location>
        <begin position="197"/>
        <end position="228"/>
    </location>
</feature>
<feature type="signal peptide" evidence="2">
    <location>
        <begin position="1"/>
        <end position="19"/>
    </location>
</feature>
<gene>
    <name evidence="4" type="primary">TSEP_7</name>
    <name evidence="4" type="ORF">g.2399</name>
</gene>
<feature type="chain" id="PRO_5001994693" evidence="2">
    <location>
        <begin position="20"/>
        <end position="228"/>
    </location>
</feature>
<dbReference type="GeneID" id="105211621"/>
<dbReference type="OrthoDB" id="8054395at2759"/>
<keyword evidence="2" id="KW-0732">Signal</keyword>
<evidence type="ECO:0000256" key="1">
    <source>
        <dbReference type="SAM" id="MobiDB-lite"/>
    </source>
</evidence>
<evidence type="ECO:0000256" key="2">
    <source>
        <dbReference type="SAM" id="SignalP"/>
    </source>
</evidence>
<dbReference type="InterPro" id="IPR007931">
    <property type="entry name" value="TsetseEP"/>
</dbReference>
<protein>
    <submittedName>
        <fullName evidence="4">Protein TsetseEP</fullName>
    </submittedName>
</protein>
<dbReference type="EMBL" id="GBXI01004836">
    <property type="protein sequence ID" value="JAD09456.1"/>
    <property type="molecule type" value="Transcribed_RNA"/>
</dbReference>
<dbReference type="AlphaFoldDB" id="A0A0A1XEV4"/>
<name>A0A0A1XEV4_ZEUCU</name>
<reference evidence="4" key="1">
    <citation type="submission" date="2014-11" db="EMBL/GenBank/DDBJ databases">
        <authorList>
            <person name="Geib S."/>
        </authorList>
    </citation>
    <scope>NUCLEOTIDE SEQUENCE</scope>
</reference>
<organism evidence="4">
    <name type="scientific">Zeugodacus cucurbitae</name>
    <name type="common">Melon fruit fly</name>
    <name type="synonym">Bactrocera cucurbitae</name>
    <dbReference type="NCBI Taxonomy" id="28588"/>
    <lineage>
        <taxon>Eukaryota</taxon>
        <taxon>Metazoa</taxon>
        <taxon>Ecdysozoa</taxon>
        <taxon>Arthropoda</taxon>
        <taxon>Hexapoda</taxon>
        <taxon>Insecta</taxon>
        <taxon>Pterygota</taxon>
        <taxon>Neoptera</taxon>
        <taxon>Endopterygota</taxon>
        <taxon>Diptera</taxon>
        <taxon>Brachycera</taxon>
        <taxon>Muscomorpha</taxon>
        <taxon>Tephritoidea</taxon>
        <taxon>Tephritidae</taxon>
        <taxon>Zeugodacus</taxon>
        <taxon>Zeugodacus</taxon>
    </lineage>
</organism>
<evidence type="ECO:0000313" key="4">
    <source>
        <dbReference type="EMBL" id="JAD09456.1"/>
    </source>
</evidence>
<reference evidence="4" key="2">
    <citation type="journal article" date="2015" name="Gigascience">
        <title>Reconstructing a comprehensive transcriptome assembly of a white-pupal translocated strain of the pest fruit fly Bactrocera cucurbitae.</title>
        <authorList>
            <person name="Sim S.B."/>
            <person name="Calla B."/>
            <person name="Hall B."/>
            <person name="DeRego T."/>
            <person name="Geib S.M."/>
        </authorList>
    </citation>
    <scope>NUCLEOTIDE SEQUENCE</scope>
</reference>